<dbReference type="SUPFAM" id="SSF81653">
    <property type="entry name" value="Calcium ATPase, transduction domain A"/>
    <property type="match status" value="1"/>
</dbReference>
<evidence type="ECO:0000256" key="3">
    <source>
        <dbReference type="ARBA" id="ARBA00022553"/>
    </source>
</evidence>
<keyword evidence="3" id="KW-0597">Phosphoprotein</keyword>
<dbReference type="SFLD" id="SFLDF00027">
    <property type="entry name" value="p-type_atpase"/>
    <property type="match status" value="1"/>
</dbReference>
<dbReference type="InterPro" id="IPR008250">
    <property type="entry name" value="ATPase_P-typ_transduc_dom_A_sf"/>
</dbReference>
<feature type="transmembrane region" description="Helical" evidence="11">
    <location>
        <begin position="302"/>
        <end position="322"/>
    </location>
</feature>
<dbReference type="SFLD" id="SFLDS00003">
    <property type="entry name" value="Haloacid_Dehalogenase"/>
    <property type="match status" value="1"/>
</dbReference>
<accession>A0A1H7WNX6</accession>
<proteinExistence type="predicted"/>
<dbReference type="AlphaFoldDB" id="A0A1H7WNX6"/>
<keyword evidence="2" id="KW-1003">Cell membrane</keyword>
<dbReference type="InterPro" id="IPR023214">
    <property type="entry name" value="HAD_sf"/>
</dbReference>
<keyword evidence="7" id="KW-0460">Magnesium</keyword>
<dbReference type="SUPFAM" id="SSF56784">
    <property type="entry name" value="HAD-like"/>
    <property type="match status" value="1"/>
</dbReference>
<evidence type="ECO:0000256" key="4">
    <source>
        <dbReference type="ARBA" id="ARBA00022692"/>
    </source>
</evidence>
<dbReference type="InterPro" id="IPR006068">
    <property type="entry name" value="ATPase_P-typ_cation-transptr_C"/>
</dbReference>
<dbReference type="SUPFAM" id="SSF81665">
    <property type="entry name" value="Calcium ATPase, transmembrane domain M"/>
    <property type="match status" value="1"/>
</dbReference>
<keyword evidence="4 11" id="KW-0812">Transmembrane</keyword>
<evidence type="ECO:0000256" key="7">
    <source>
        <dbReference type="ARBA" id="ARBA00022842"/>
    </source>
</evidence>
<dbReference type="InterPro" id="IPR006415">
    <property type="entry name" value="P-type_ATPase_IIIB"/>
</dbReference>
<dbReference type="InterPro" id="IPR036412">
    <property type="entry name" value="HAD-like_sf"/>
</dbReference>
<dbReference type="Pfam" id="PF00690">
    <property type="entry name" value="Cation_ATPase_N"/>
    <property type="match status" value="1"/>
</dbReference>
<feature type="compositionally biased region" description="Low complexity" evidence="10">
    <location>
        <begin position="233"/>
        <end position="247"/>
    </location>
</feature>
<dbReference type="PANTHER" id="PTHR42861">
    <property type="entry name" value="CALCIUM-TRANSPORTING ATPASE"/>
    <property type="match status" value="1"/>
</dbReference>
<feature type="transmembrane region" description="Helical" evidence="11">
    <location>
        <begin position="840"/>
        <end position="860"/>
    </location>
</feature>
<evidence type="ECO:0000256" key="8">
    <source>
        <dbReference type="ARBA" id="ARBA00022989"/>
    </source>
</evidence>
<dbReference type="InterPro" id="IPR023298">
    <property type="entry name" value="ATPase_P-typ_TM_dom_sf"/>
</dbReference>
<keyword evidence="9 11" id="KW-0472">Membrane</keyword>
<gene>
    <name evidence="13" type="ORF">SAMN05414137_12124</name>
</gene>
<name>A0A1H7WNX6_STRJI</name>
<dbReference type="Gene3D" id="3.40.50.1000">
    <property type="entry name" value="HAD superfamily/HAD-like"/>
    <property type="match status" value="1"/>
</dbReference>
<keyword evidence="5" id="KW-0547">Nucleotide-binding</keyword>
<dbReference type="GO" id="GO:0005886">
    <property type="term" value="C:plasma membrane"/>
    <property type="evidence" value="ECO:0007669"/>
    <property type="project" value="UniProtKB-SubCell"/>
</dbReference>
<feature type="domain" description="Cation-transporting P-type ATPase N-terminal" evidence="12">
    <location>
        <begin position="1"/>
        <end position="65"/>
    </location>
</feature>
<dbReference type="GO" id="GO:0015444">
    <property type="term" value="F:P-type magnesium transporter activity"/>
    <property type="evidence" value="ECO:0007669"/>
    <property type="project" value="InterPro"/>
</dbReference>
<dbReference type="SFLD" id="SFLDG00002">
    <property type="entry name" value="C1.7:_P-type_atpase_like"/>
    <property type="match status" value="1"/>
</dbReference>
<dbReference type="Proteomes" id="UP000183015">
    <property type="component" value="Unassembled WGS sequence"/>
</dbReference>
<evidence type="ECO:0000313" key="13">
    <source>
        <dbReference type="EMBL" id="SEM23190.1"/>
    </source>
</evidence>
<keyword evidence="6" id="KW-0067">ATP-binding</keyword>
<evidence type="ECO:0000256" key="5">
    <source>
        <dbReference type="ARBA" id="ARBA00022741"/>
    </source>
</evidence>
<keyword evidence="8 11" id="KW-1133">Transmembrane helix</keyword>
<dbReference type="InterPro" id="IPR059000">
    <property type="entry name" value="ATPase_P-type_domA"/>
</dbReference>
<dbReference type="Gene3D" id="3.40.1110.10">
    <property type="entry name" value="Calcium-transporting ATPase, cytoplasmic domain N"/>
    <property type="match status" value="1"/>
</dbReference>
<dbReference type="InterPro" id="IPR023299">
    <property type="entry name" value="ATPase_P-typ_cyto_dom_N"/>
</dbReference>
<dbReference type="eggNOG" id="COG0474">
    <property type="taxonomic scope" value="Bacteria"/>
</dbReference>
<dbReference type="Pfam" id="PF00689">
    <property type="entry name" value="Cation_ATPase_C"/>
    <property type="match status" value="1"/>
</dbReference>
<comment type="subcellular location">
    <subcellularLocation>
        <location evidence="1">Cell membrane</location>
        <topology evidence="1">Multi-pass membrane protein</topology>
    </subcellularLocation>
</comment>
<evidence type="ECO:0000259" key="12">
    <source>
        <dbReference type="SMART" id="SM00831"/>
    </source>
</evidence>
<dbReference type="InterPro" id="IPR018303">
    <property type="entry name" value="ATPase_P-typ_P_site"/>
</dbReference>
<reference evidence="14" key="1">
    <citation type="submission" date="2016-10" db="EMBL/GenBank/DDBJ databases">
        <authorList>
            <person name="Varghese N."/>
        </authorList>
    </citation>
    <scope>NUCLEOTIDE SEQUENCE [LARGE SCALE GENOMIC DNA]</scope>
    <source>
        <strain evidence="14">DSM 45096 / BCRC 16803 / CGMCC 4.1857 / CIP 109030 / JCM 12277 / KCTC 19219 / NBRC 100920 / 33214</strain>
    </source>
</reference>
<evidence type="ECO:0000256" key="1">
    <source>
        <dbReference type="ARBA" id="ARBA00004651"/>
    </source>
</evidence>
<evidence type="ECO:0000256" key="2">
    <source>
        <dbReference type="ARBA" id="ARBA00022475"/>
    </source>
</evidence>
<dbReference type="Pfam" id="PF00122">
    <property type="entry name" value="E1-E2_ATPase"/>
    <property type="match status" value="1"/>
</dbReference>
<feature type="transmembrane region" description="Helical" evidence="11">
    <location>
        <begin position="765"/>
        <end position="786"/>
    </location>
</feature>
<dbReference type="STRING" id="235985.SAMN05414137_12124"/>
<dbReference type="SMART" id="SM00831">
    <property type="entry name" value="Cation_ATPase_N"/>
    <property type="match status" value="1"/>
</dbReference>
<dbReference type="InterPro" id="IPR044492">
    <property type="entry name" value="P_typ_ATPase_HD_dom"/>
</dbReference>
<dbReference type="Pfam" id="PF13246">
    <property type="entry name" value="Cation_ATPase"/>
    <property type="match status" value="1"/>
</dbReference>
<dbReference type="RefSeq" id="WP_052438916.1">
    <property type="nucleotide sequence ID" value="NZ_BBPN01000020.1"/>
</dbReference>
<evidence type="ECO:0000256" key="9">
    <source>
        <dbReference type="ARBA" id="ARBA00023136"/>
    </source>
</evidence>
<evidence type="ECO:0000256" key="10">
    <source>
        <dbReference type="SAM" id="MobiDB-lite"/>
    </source>
</evidence>
<feature type="region of interest" description="Disordered" evidence="10">
    <location>
        <begin position="233"/>
        <end position="258"/>
    </location>
</feature>
<keyword evidence="14" id="KW-1185">Reference proteome</keyword>
<evidence type="ECO:0000313" key="14">
    <source>
        <dbReference type="Proteomes" id="UP000183015"/>
    </source>
</evidence>
<sequence>MLRALGTGLGGLDEQQAELRLVAHGENTLPLPAVPSWPRRVLAQLRDPYTATLCLLVAVTCLSGAFRSAVVLAALVLAGCALRLVGEVRAEQDAAALRGLAEGTATVLRHRAGPHGRAERRLLARELPFDQFVPGDLVRLAPGDRVPADLLLLRSSGLTLDQSALTGVSTPVSKHAAGVSAAAAPDACSPENDRLCLRGSTVVHGSGTGVVLATGPDTYLAGGPMPGVPGALTSSAASPAAPVPGTSEQVRARPGARRTAFDRTARAVSGLLLRLALLSGAAGLLVGAVAEGHTWEVVPYAAAVALGLTPEMLLLVVTSALARQADALRRGGLYARRLTAVHDLGMLDVLCTDKTGTLTRDRLTLDVSLDPDGRPDPAPARWAAVTSLVCTDLGDPPLVDAVDEALLDAAFDADPQFADRLTGIAAVPFDPSRRIAVAVVRGPVGLGARTICVTGAVEDVLERCAAERVDGRDRPLGEARRAEVVALADARAGAGLRVLAVATAGTEAPVPGGSGSRAVRRREEDPYGLTLLGLVGLADTLEPDAAAALAELAADGLVVKVVTGDRPGAAAHACRAAGIEPGTPLLGAQAQVMDDDELRRAAEHTTVFALFAPAQKARLVRALQAGGHTVGFLGDGLNDMPALHAADVGLGSPTALDSGPRRTADLVLGAQALRHLGGALRAARTGVANAGNYLRITLASNLGNVFAMLAAGALVPFLPMLPAQVLAQNLCFDAAQLSLAFDRPLRDGGASPLPQRLTRGALARYALAFGLVNACADLATFAVLHATTAGLGPVRSEVLFHSGWFTENLITQAVTVQLLRVGGHGLRSGVPATWPVRAANLGLVLVGLLLPATPAGAALGLGVLPLSFYALLTAIIAAYAAALLVTRRWVSA</sequence>
<evidence type="ECO:0000256" key="11">
    <source>
        <dbReference type="SAM" id="Phobius"/>
    </source>
</evidence>
<dbReference type="Gene3D" id="2.70.150.10">
    <property type="entry name" value="Calcium-transporting ATPase, cytoplasmic transduction domain A"/>
    <property type="match status" value="1"/>
</dbReference>
<feature type="transmembrane region" description="Helical" evidence="11">
    <location>
        <begin position="271"/>
        <end position="290"/>
    </location>
</feature>
<dbReference type="PROSITE" id="PS00154">
    <property type="entry name" value="ATPASE_E1_E2"/>
    <property type="match status" value="1"/>
</dbReference>
<protein>
    <submittedName>
        <fullName evidence="13">Mg2+-importing ATPase</fullName>
    </submittedName>
</protein>
<dbReference type="Gene3D" id="1.20.1110.10">
    <property type="entry name" value="Calcium-transporting ATPase, transmembrane domain"/>
    <property type="match status" value="1"/>
</dbReference>
<dbReference type="EMBL" id="FOAZ01000021">
    <property type="protein sequence ID" value="SEM23190.1"/>
    <property type="molecule type" value="Genomic_DNA"/>
</dbReference>
<dbReference type="PRINTS" id="PR01836">
    <property type="entry name" value="MGATPASE"/>
</dbReference>
<organism evidence="13 14">
    <name type="scientific">Streptacidiphilus jiangxiensis</name>
    <dbReference type="NCBI Taxonomy" id="235985"/>
    <lineage>
        <taxon>Bacteria</taxon>
        <taxon>Bacillati</taxon>
        <taxon>Actinomycetota</taxon>
        <taxon>Actinomycetes</taxon>
        <taxon>Kitasatosporales</taxon>
        <taxon>Streptomycetaceae</taxon>
        <taxon>Streptacidiphilus</taxon>
    </lineage>
</organism>
<dbReference type="GO" id="GO:0005524">
    <property type="term" value="F:ATP binding"/>
    <property type="evidence" value="ECO:0007669"/>
    <property type="project" value="UniProtKB-KW"/>
</dbReference>
<evidence type="ECO:0000256" key="6">
    <source>
        <dbReference type="ARBA" id="ARBA00022840"/>
    </source>
</evidence>
<dbReference type="InterPro" id="IPR004014">
    <property type="entry name" value="ATPase_P-typ_cation-transptr_N"/>
</dbReference>
<feature type="transmembrane region" description="Helical" evidence="11">
    <location>
        <begin position="49"/>
        <end position="82"/>
    </location>
</feature>
<feature type="transmembrane region" description="Helical" evidence="11">
    <location>
        <begin position="866"/>
        <end position="886"/>
    </location>
</feature>